<gene>
    <name evidence="1" type="ORF">L6452_35124</name>
</gene>
<keyword evidence="2" id="KW-1185">Reference proteome</keyword>
<accession>A0ACB8YL58</accession>
<name>A0ACB8YL58_ARCLA</name>
<proteinExistence type="predicted"/>
<dbReference type="EMBL" id="CM042058">
    <property type="protein sequence ID" value="KAI3685863.1"/>
    <property type="molecule type" value="Genomic_DNA"/>
</dbReference>
<evidence type="ECO:0000313" key="2">
    <source>
        <dbReference type="Proteomes" id="UP001055879"/>
    </source>
</evidence>
<reference evidence="1 2" key="2">
    <citation type="journal article" date="2022" name="Mol. Ecol. Resour.">
        <title>The genomes of chicory, endive, great burdock and yacon provide insights into Asteraceae paleo-polyploidization history and plant inulin production.</title>
        <authorList>
            <person name="Fan W."/>
            <person name="Wang S."/>
            <person name="Wang H."/>
            <person name="Wang A."/>
            <person name="Jiang F."/>
            <person name="Liu H."/>
            <person name="Zhao H."/>
            <person name="Xu D."/>
            <person name="Zhang Y."/>
        </authorList>
    </citation>
    <scope>NUCLEOTIDE SEQUENCE [LARGE SCALE GENOMIC DNA]</scope>
    <source>
        <strain evidence="2">cv. Niubang</strain>
    </source>
</reference>
<sequence>MPPIFTGGVEPEPRVELASTNPVVSVANPQADMMASVMQMVTSAMEKQQETFLKMLEDRDPSSKRPEAVAENLVVGSGGVENSVRSEEHRVIGTSKDGKSCSYKSFLGCRPPEFSGSEDPIACIKWIRAVEQTFGSSECGDDQRVRFGTQLLRDTALTWWNVIQSTLSPTVLAQLTWGEFKVKLLEEYCNEMAMDRIEAEFRTLVKRNLTVREYTRQFMDKLGLVGHVASTEKEKIKAYLKGLPSDMMTMVRNSKASNLRETIEEAQFMEEVYAKSKPEKAVVVTEKRKWESNSAHSRRSRPFVGNRSFSSQQEARWCQKCRTKLHGNCNTPSQSCYKCGKSDHVTRDCPIRGVVCYECKTPGHVKRDCPKLVSSSTTAKRENPSRVPGRAFQMTTEEAKASTDVVSGTFLINSVPTRVLFDTGASFSLISELFRQKIAMPTTSLEDALVVEIADGSQVLIRNVLKKSILGIEGKEFSIDLLPMLIGGFDVVVGMDWLANNHADITCSKKLIRLPNLCGEVVIIYGDKRKGDVAIITMAKARKCLVKGCSSFLAYYPDVFPDNLPGLPPDRRVEFRIDLVPGAAPIARAPYRLAPSEMQEMMAQLQELLEKGFIRPSSSPWGAPVLFVKKKDGTMRMCIDYCELNKATVKNKYPLPRIDDLFDQLQGAGCFSKIDLRSGYHQVKVREEDVSKTDFRTRYGHYEFLVMPFGLTNAPAIFMDLMNRVCRPFLDKSVIVFIDDILVYSKSKLEHEQHLREVLEVLRKERLYTKFSKCEFWLEEVQFLGHVVTRDGVKVDPSKIEAMMNWEPPKSLSEIRSFLGLAGYYRRFIQDFSKIASSLTVLTRKNVKFVWTEKQEKAFRVLQKKLCDAPILSLPEGSEDFVVYSDASKMGLGCVLMQRGKVIAYASRQLKIHEKNYPTHDLELAAVVFALKLWRHYLYGTKCTLYTDHKSLKYVFDQKELNMRQRRWLELLKDYDCELLYHPGKANVVADALSR</sequence>
<protein>
    <submittedName>
        <fullName evidence="1">Uncharacterized protein</fullName>
    </submittedName>
</protein>
<comment type="caution">
    <text evidence="1">The sequence shown here is derived from an EMBL/GenBank/DDBJ whole genome shotgun (WGS) entry which is preliminary data.</text>
</comment>
<organism evidence="1 2">
    <name type="scientific">Arctium lappa</name>
    <name type="common">Greater burdock</name>
    <name type="synonym">Lappa major</name>
    <dbReference type="NCBI Taxonomy" id="4217"/>
    <lineage>
        <taxon>Eukaryota</taxon>
        <taxon>Viridiplantae</taxon>
        <taxon>Streptophyta</taxon>
        <taxon>Embryophyta</taxon>
        <taxon>Tracheophyta</taxon>
        <taxon>Spermatophyta</taxon>
        <taxon>Magnoliopsida</taxon>
        <taxon>eudicotyledons</taxon>
        <taxon>Gunneridae</taxon>
        <taxon>Pentapetalae</taxon>
        <taxon>asterids</taxon>
        <taxon>campanulids</taxon>
        <taxon>Asterales</taxon>
        <taxon>Asteraceae</taxon>
        <taxon>Carduoideae</taxon>
        <taxon>Cardueae</taxon>
        <taxon>Arctiinae</taxon>
        <taxon>Arctium</taxon>
    </lineage>
</organism>
<reference evidence="2" key="1">
    <citation type="journal article" date="2022" name="Mol. Ecol. Resour.">
        <title>The genomes of chicory, endive, great burdock and yacon provide insights into Asteraceae palaeo-polyploidization history and plant inulin production.</title>
        <authorList>
            <person name="Fan W."/>
            <person name="Wang S."/>
            <person name="Wang H."/>
            <person name="Wang A."/>
            <person name="Jiang F."/>
            <person name="Liu H."/>
            <person name="Zhao H."/>
            <person name="Xu D."/>
            <person name="Zhang Y."/>
        </authorList>
    </citation>
    <scope>NUCLEOTIDE SEQUENCE [LARGE SCALE GENOMIC DNA]</scope>
    <source>
        <strain evidence="2">cv. Niubang</strain>
    </source>
</reference>
<evidence type="ECO:0000313" key="1">
    <source>
        <dbReference type="EMBL" id="KAI3685863.1"/>
    </source>
</evidence>
<dbReference type="Proteomes" id="UP001055879">
    <property type="component" value="Linkage Group LG12"/>
</dbReference>